<name>A0AA86XA14_9VIBR</name>
<reference evidence="1 2" key="1">
    <citation type="submission" date="2014-06" db="EMBL/GenBank/DDBJ databases">
        <authorList>
            <person name="Le Roux F."/>
        </authorList>
    </citation>
    <scope>NUCLEOTIDE SEQUENCE [LARGE SCALE GENOMIC DNA]</scope>
    <source>
        <strain evidence="1 2">J2-31</strain>
    </source>
</reference>
<comment type="caution">
    <text evidence="1">The sequence shown here is derived from an EMBL/GenBank/DDBJ whole genome shotgun (WGS) entry which is preliminary data.</text>
</comment>
<dbReference type="Proteomes" id="UP000041625">
    <property type="component" value="Unassembled WGS sequence"/>
</dbReference>
<evidence type="ECO:0000313" key="1">
    <source>
        <dbReference type="EMBL" id="CDT62114.1"/>
    </source>
</evidence>
<protein>
    <submittedName>
        <fullName evidence="1">Uncharacterized protein</fullName>
    </submittedName>
</protein>
<proteinExistence type="predicted"/>
<keyword evidence="2" id="KW-1185">Reference proteome</keyword>
<gene>
    <name evidence="1" type="ORF">VCR31J2_1270606</name>
</gene>
<sequence length="12" mass="1307">MVISAVAYSDDH</sequence>
<dbReference type="EMBL" id="CCKJ01000032">
    <property type="protein sequence ID" value="CDT62114.1"/>
    <property type="molecule type" value="Genomic_DNA"/>
</dbReference>
<accession>A0AA86XA14</accession>
<evidence type="ECO:0000313" key="2">
    <source>
        <dbReference type="Proteomes" id="UP000041625"/>
    </source>
</evidence>
<organism evidence="1 2">
    <name type="scientific">Vibrio coralliirubri</name>
    <dbReference type="NCBI Taxonomy" id="1516159"/>
    <lineage>
        <taxon>Bacteria</taxon>
        <taxon>Pseudomonadati</taxon>
        <taxon>Pseudomonadota</taxon>
        <taxon>Gammaproteobacteria</taxon>
        <taxon>Vibrionales</taxon>
        <taxon>Vibrionaceae</taxon>
        <taxon>Vibrio</taxon>
    </lineage>
</organism>